<dbReference type="InterPro" id="IPR013785">
    <property type="entry name" value="Aldolase_TIM"/>
</dbReference>
<evidence type="ECO:0000313" key="2">
    <source>
        <dbReference type="Proteomes" id="UP000035331"/>
    </source>
</evidence>
<accession>A0A0G3CLB9</accession>
<dbReference type="PATRIC" id="fig|796385.3.peg.3596"/>
<reference evidence="2" key="1">
    <citation type="submission" date="2014-06" db="EMBL/GenBank/DDBJ databases">
        <title>The complete genome sequence of Methanosarcina barkeri CM1.</title>
        <authorList>
            <consortium name="Pastoral Greenhouse Gas Research Consortium"/>
            <person name="Lambie S.C."/>
            <person name="Leahy S.C."/>
            <person name="Kelly W.J."/>
            <person name="Li D."/>
            <person name="Reilly K."/>
            <person name="Attwood G.T."/>
            <person name="Altermann E."/>
        </authorList>
    </citation>
    <scope>NUCLEOTIDE SEQUENCE [LARGE SCALE GENOMIC DNA]</scope>
    <source>
        <strain evidence="2">CM1</strain>
    </source>
</reference>
<dbReference type="GO" id="GO:0016491">
    <property type="term" value="F:oxidoreductase activity"/>
    <property type="evidence" value="ECO:0007669"/>
    <property type="project" value="InterPro"/>
</dbReference>
<evidence type="ECO:0000313" key="1">
    <source>
        <dbReference type="EMBL" id="AKJ39927.1"/>
    </source>
</evidence>
<dbReference type="PANTHER" id="PTHR43273">
    <property type="entry name" value="ANAEROBIC SULFATASE-MATURATING ENZYME HOMOLOG ASLB-RELATED"/>
    <property type="match status" value="1"/>
</dbReference>
<dbReference type="PANTHER" id="PTHR43273:SF3">
    <property type="entry name" value="ANAEROBIC SULFATASE-MATURATING ENZYME HOMOLOG ASLB-RELATED"/>
    <property type="match status" value="1"/>
</dbReference>
<sequence>MPLELAKRILERELTQEDDPSEYQVDLMGGDPFLFFDEVKELVEYFKLHTNKYNKKFYFVIGTNLTLLSPKIEQWLVENKHMVILATSLDGTREAHNHYRCDSYDTVIRNLPFYKQLYPDQGAKMTIGPDTISSVYDSIRHIESLGLPYVAANVVFEPVWGDIDNKKACLREFSHQLELLVEHYVHNSNLQVPNLLSLPIHKIVSSNDDDPRWCGSGTHMRAYDTDGRKLPCHRFSRFSTNKIYEGSKSIGPRVPTKCDQCMYVAACPSCRGYNWQVYGNPDSRTSYHCEFIKLQMLATAKLQYLLNKSLIDNLFSSGSPPEDVPGKTTLVTLQAANLIFNSLNEDCIIENCELG</sequence>
<proteinExistence type="predicted"/>
<gene>
    <name evidence="1" type="ORF">MCM1_2931</name>
</gene>
<dbReference type="Proteomes" id="UP000035331">
    <property type="component" value="Chromosome"/>
</dbReference>
<dbReference type="AlphaFoldDB" id="A0A0G3CLB9"/>
<dbReference type="EMBL" id="CP008746">
    <property type="protein sequence ID" value="AKJ39927.1"/>
    <property type="molecule type" value="Genomic_DNA"/>
</dbReference>
<reference evidence="1 2" key="2">
    <citation type="journal article" date="2015" name="Stand. Genomic Sci.">
        <title>The complete genome sequence of the rumen methanogen Methanosarcina barkeri CM1.</title>
        <authorList>
            <person name="Lambie S.C."/>
            <person name="Kelly W.J."/>
            <person name="Leahy S.C."/>
            <person name="Li D."/>
            <person name="Reilly K."/>
            <person name="McAllister T.A."/>
            <person name="Valle E.R."/>
            <person name="Attwood G.T."/>
            <person name="Altermann E."/>
        </authorList>
    </citation>
    <scope>NUCLEOTIDE SEQUENCE [LARGE SCALE GENOMIC DNA]</scope>
    <source>
        <strain evidence="1 2">CM1</strain>
    </source>
</reference>
<dbReference type="InterPro" id="IPR058240">
    <property type="entry name" value="rSAM_sf"/>
</dbReference>
<protein>
    <submittedName>
        <fullName evidence="1">Radical SAM domain-containing protein</fullName>
    </submittedName>
</protein>
<organism evidence="1 2">
    <name type="scientific">Methanosarcina barkeri CM1</name>
    <dbReference type="NCBI Taxonomy" id="796385"/>
    <lineage>
        <taxon>Archaea</taxon>
        <taxon>Methanobacteriati</taxon>
        <taxon>Methanobacteriota</taxon>
        <taxon>Stenosarchaea group</taxon>
        <taxon>Methanomicrobia</taxon>
        <taxon>Methanosarcinales</taxon>
        <taxon>Methanosarcinaceae</taxon>
        <taxon>Methanosarcina</taxon>
    </lineage>
</organism>
<dbReference type="SUPFAM" id="SSF102114">
    <property type="entry name" value="Radical SAM enzymes"/>
    <property type="match status" value="1"/>
</dbReference>
<dbReference type="Gene3D" id="3.20.20.70">
    <property type="entry name" value="Aldolase class I"/>
    <property type="match status" value="1"/>
</dbReference>
<dbReference type="InterPro" id="IPR023867">
    <property type="entry name" value="Sulphatase_maturase_rSAM"/>
</dbReference>
<name>A0A0G3CLB9_METBA</name>